<dbReference type="InParanoid" id="G3PAY6"/>
<evidence type="ECO:0000313" key="6">
    <source>
        <dbReference type="Ensembl" id="ENSGACP00000014760.2"/>
    </source>
</evidence>
<reference evidence="6" key="2">
    <citation type="submission" date="2025-08" db="UniProtKB">
        <authorList>
            <consortium name="Ensembl"/>
        </authorList>
    </citation>
    <scope>IDENTIFICATION</scope>
</reference>
<name>G3PAY6_GASAC</name>
<evidence type="ECO:0000256" key="5">
    <source>
        <dbReference type="SAM" id="MobiDB-lite"/>
    </source>
</evidence>
<keyword evidence="1" id="KW-0677">Repeat</keyword>
<dbReference type="InterPro" id="IPR002110">
    <property type="entry name" value="Ankyrin_rpt"/>
</dbReference>
<dbReference type="SMART" id="SM00248">
    <property type="entry name" value="ANK"/>
    <property type="match status" value="2"/>
</dbReference>
<dbReference type="SUPFAM" id="SSF48403">
    <property type="entry name" value="Ankyrin repeat"/>
    <property type="match status" value="1"/>
</dbReference>
<dbReference type="PANTHER" id="PTHR14491">
    <property type="entry name" value="SOSONDOWAH, ISOFORM G"/>
    <property type="match status" value="1"/>
</dbReference>
<dbReference type="PROSITE" id="PS50297">
    <property type="entry name" value="ANK_REP_REGION"/>
    <property type="match status" value="2"/>
</dbReference>
<dbReference type="eggNOG" id="ENOG502T17M">
    <property type="taxonomic scope" value="Eukaryota"/>
</dbReference>
<evidence type="ECO:0000313" key="7">
    <source>
        <dbReference type="Proteomes" id="UP000007635"/>
    </source>
</evidence>
<keyword evidence="2 4" id="KW-0040">ANK repeat</keyword>
<dbReference type="PROSITE" id="PS50088">
    <property type="entry name" value="ANK_REPEAT"/>
    <property type="match status" value="2"/>
</dbReference>
<reference evidence="6 7" key="1">
    <citation type="journal article" date="2021" name="G3 (Bethesda)">
        <title>Improved contiguity of the threespine stickleback genome using long-read sequencing.</title>
        <authorList>
            <person name="Nath S."/>
            <person name="Shaw D.E."/>
            <person name="White M.A."/>
        </authorList>
    </citation>
    <scope>NUCLEOTIDE SEQUENCE [LARGE SCALE GENOMIC DNA]</scope>
    <source>
        <strain evidence="6 7">Lake Benthic</strain>
    </source>
</reference>
<sequence length="214" mass="23520">MFQGIRWSLRKRGVALKVKTGRNTSYISPNAKAALAPKSNALVPPPGLLLPALLGDAGPSFPLGRTSSAAQFTALHWAAKHGNEDMATLVANAGADVNTKSGYTPLHIAALHGHRNILDLLIVTYGAKENLRDYSGHFAGHYLNIKEEEGPEGDCELQFQVTQARERNRNRKLASLFHSKKKWGSAEELAPIEEERTPSHQLALPPFRPRKFSR</sequence>
<reference evidence="6" key="3">
    <citation type="submission" date="2025-09" db="UniProtKB">
        <authorList>
            <consortium name="Ensembl"/>
        </authorList>
    </citation>
    <scope>IDENTIFICATION</scope>
</reference>
<feature type="repeat" description="ANK" evidence="4">
    <location>
        <begin position="101"/>
        <end position="134"/>
    </location>
</feature>
<protein>
    <submittedName>
        <fullName evidence="6">Uncharacterized protein</fullName>
    </submittedName>
</protein>
<dbReference type="Gene3D" id="1.25.40.20">
    <property type="entry name" value="Ankyrin repeat-containing domain"/>
    <property type="match status" value="1"/>
</dbReference>
<evidence type="ECO:0000256" key="3">
    <source>
        <dbReference type="ARBA" id="ARBA00038122"/>
    </source>
</evidence>
<dbReference type="Proteomes" id="UP000007635">
    <property type="component" value="Chromosome XII"/>
</dbReference>
<evidence type="ECO:0000256" key="2">
    <source>
        <dbReference type="ARBA" id="ARBA00023043"/>
    </source>
</evidence>
<evidence type="ECO:0000256" key="1">
    <source>
        <dbReference type="ARBA" id="ARBA00022737"/>
    </source>
</evidence>
<dbReference type="Pfam" id="PF12796">
    <property type="entry name" value="Ank_2"/>
    <property type="match status" value="1"/>
</dbReference>
<comment type="similarity">
    <text evidence="3">Belongs to the SOWAH family.</text>
</comment>
<dbReference type="InterPro" id="IPR036770">
    <property type="entry name" value="Ankyrin_rpt-contain_sf"/>
</dbReference>
<dbReference type="GeneTree" id="ENSGT00950000183003"/>
<keyword evidence="7" id="KW-1185">Reference proteome</keyword>
<organism evidence="6 7">
    <name type="scientific">Gasterosteus aculeatus aculeatus</name>
    <name type="common">three-spined stickleback</name>
    <dbReference type="NCBI Taxonomy" id="481459"/>
    <lineage>
        <taxon>Eukaryota</taxon>
        <taxon>Metazoa</taxon>
        <taxon>Chordata</taxon>
        <taxon>Craniata</taxon>
        <taxon>Vertebrata</taxon>
        <taxon>Euteleostomi</taxon>
        <taxon>Actinopterygii</taxon>
        <taxon>Neopterygii</taxon>
        <taxon>Teleostei</taxon>
        <taxon>Neoteleostei</taxon>
        <taxon>Acanthomorphata</taxon>
        <taxon>Eupercaria</taxon>
        <taxon>Perciformes</taxon>
        <taxon>Cottioidei</taxon>
        <taxon>Gasterosteales</taxon>
        <taxon>Gasterosteidae</taxon>
        <taxon>Gasterosteus</taxon>
    </lineage>
</organism>
<dbReference type="Ensembl" id="ENSGACT00000014788.2">
    <property type="protein sequence ID" value="ENSGACP00000014760.2"/>
    <property type="gene ID" value="ENSGACG00000011163.2"/>
</dbReference>
<dbReference type="PANTHER" id="PTHR14491:SF9">
    <property type="entry name" value="ANKYRIN REPEAT DOMAIN-CONTAINING PROTEIN SOWAHB-LIKE"/>
    <property type="match status" value="1"/>
</dbReference>
<accession>G3PAY6</accession>
<dbReference type="Bgee" id="ENSGACG00000011163">
    <property type="expression patterns" value="Expressed in liver and 8 other cell types or tissues"/>
</dbReference>
<evidence type="ECO:0000256" key="4">
    <source>
        <dbReference type="PROSITE-ProRule" id="PRU00023"/>
    </source>
</evidence>
<feature type="region of interest" description="Disordered" evidence="5">
    <location>
        <begin position="183"/>
        <end position="214"/>
    </location>
</feature>
<feature type="repeat" description="ANK" evidence="4">
    <location>
        <begin position="70"/>
        <end position="102"/>
    </location>
</feature>
<proteinExistence type="inferred from homology"/>
<dbReference type="AlphaFoldDB" id="G3PAY6"/>